<evidence type="ECO:0000313" key="2">
    <source>
        <dbReference type="Proteomes" id="UP000029665"/>
    </source>
</evidence>
<evidence type="ECO:0008006" key="3">
    <source>
        <dbReference type="Google" id="ProtNLM"/>
    </source>
</evidence>
<evidence type="ECO:0000313" key="1">
    <source>
        <dbReference type="EMBL" id="CDO77715.1"/>
    </source>
</evidence>
<reference evidence="1" key="1">
    <citation type="submission" date="2014-01" db="EMBL/GenBank/DDBJ databases">
        <title>The genome of the white-rot fungus Pycnoporus cinnabarinus: a basidiomycete model with a versatile arsenal for lignocellulosic biomass breakdown.</title>
        <authorList>
            <person name="Levasseur A."/>
            <person name="Lomascolo A."/>
            <person name="Ruiz-Duenas F.J."/>
            <person name="Uzan E."/>
            <person name="Piumi F."/>
            <person name="Kues U."/>
            <person name="Ram A.F.J."/>
            <person name="Murat C."/>
            <person name="Haon M."/>
            <person name="Benoit I."/>
            <person name="Arfi Y."/>
            <person name="Chevret D."/>
            <person name="Drula E."/>
            <person name="Kwon M.J."/>
            <person name="Gouret P."/>
            <person name="Lesage-Meessen L."/>
            <person name="Lombard V."/>
            <person name="Mariette J."/>
            <person name="Noirot C."/>
            <person name="Park J."/>
            <person name="Patyshakuliyeva A."/>
            <person name="Wieneger R.A.B."/>
            <person name="Wosten H.A.B."/>
            <person name="Martin F."/>
            <person name="Coutinho P.M."/>
            <person name="de Vries R."/>
            <person name="Martinez A.T."/>
            <person name="Klopp C."/>
            <person name="Pontarotti P."/>
            <person name="Henrissat B."/>
            <person name="Record E."/>
        </authorList>
    </citation>
    <scope>NUCLEOTIDE SEQUENCE [LARGE SCALE GENOMIC DNA]</scope>
    <source>
        <strain evidence="1">BRFM137</strain>
    </source>
</reference>
<comment type="caution">
    <text evidence="1">The sequence shown here is derived from an EMBL/GenBank/DDBJ whole genome shotgun (WGS) entry which is preliminary data.</text>
</comment>
<organism evidence="1 2">
    <name type="scientific">Pycnoporus cinnabarinus</name>
    <name type="common">Cinnabar-red polypore</name>
    <name type="synonym">Trametes cinnabarina</name>
    <dbReference type="NCBI Taxonomy" id="5643"/>
    <lineage>
        <taxon>Eukaryota</taxon>
        <taxon>Fungi</taxon>
        <taxon>Dikarya</taxon>
        <taxon>Basidiomycota</taxon>
        <taxon>Agaricomycotina</taxon>
        <taxon>Agaricomycetes</taxon>
        <taxon>Polyporales</taxon>
        <taxon>Polyporaceae</taxon>
        <taxon>Trametes</taxon>
    </lineage>
</organism>
<dbReference type="OMA" id="LRECKTS"/>
<protein>
    <recommendedName>
        <fullName evidence="3">F-box domain-containing protein</fullName>
    </recommendedName>
</protein>
<dbReference type="STRING" id="5643.A0A060STJ3"/>
<dbReference type="EMBL" id="CCBP010000462">
    <property type="protein sequence ID" value="CDO77715.1"/>
    <property type="molecule type" value="Genomic_DNA"/>
</dbReference>
<dbReference type="HOGENOM" id="CLU_525938_0_0_1"/>
<gene>
    <name evidence="1" type="ORF">BN946_scf184969.g66</name>
</gene>
<keyword evidence="2" id="KW-1185">Reference proteome</keyword>
<sequence length="518" mass="58689">MTVFSLLELPEELIVVRFCSHAYAAAIDQASLELAHIIENTIELRYLLELGLAGMIDGPPGPSTVRDRLQALRECKTSWSAGKRVEDTEMLSVERAPAPFYGLAKREEVIEGIRDGSAPLVSHQYAIDYNQDLFAYIWDMQASEEGIFPKCSFASLSHRYEQHPLAARLAFMVCLPVKDRGATIDLRCCGDLIEWTTSCIGHESEELVERKDMILLNWKTGVIVWHMHGTRQQQFCVISSTQLVVIDSDGSNRCALRLYSFDLSATIDCPPMTDSDCQCVLALPMCTDGVYERDIVAKFEPQPNLAPDDKPFFSPDPDVSLLVLRIYLWQPDERNYDEDKMDWRYPYAELFLLMVPLETLISCTSERRESLRGTVVPWQDWGPGGTRMVSMDFETWNTDESVFGSRVALYEYTFAPWSKDEDVGIYTLYEVHKLANESVPVNAELGDDEERPIPMGVTPGSAHSAGQHEVRGGIIKSDDDWITDVRGWAEPIHTTFPFRKTVKVIRSPRDNSDQIHLI</sequence>
<accession>A0A060STJ3</accession>
<proteinExistence type="predicted"/>
<name>A0A060STJ3_PYCCI</name>
<dbReference type="Proteomes" id="UP000029665">
    <property type="component" value="Unassembled WGS sequence"/>
</dbReference>
<dbReference type="OrthoDB" id="2747824at2759"/>
<dbReference type="AlphaFoldDB" id="A0A060STJ3"/>